<evidence type="ECO:0000256" key="2">
    <source>
        <dbReference type="ARBA" id="ARBA00022845"/>
    </source>
</evidence>
<accession>A0A843UCS7</accession>
<evidence type="ECO:0000256" key="1">
    <source>
        <dbReference type="ARBA" id="ARBA00022737"/>
    </source>
</evidence>
<dbReference type="Pfam" id="PF00806">
    <property type="entry name" value="PUF"/>
    <property type="match status" value="3"/>
</dbReference>
<dbReference type="Gene3D" id="1.25.10.10">
    <property type="entry name" value="Leucine-rich Repeat Variant"/>
    <property type="match status" value="1"/>
</dbReference>
<gene>
    <name evidence="6" type="ORF">Taro_010359</name>
</gene>
<keyword evidence="1" id="KW-0677">Repeat</keyword>
<feature type="region of interest" description="Disordered" evidence="4">
    <location>
        <begin position="364"/>
        <end position="399"/>
    </location>
</feature>
<feature type="repeat" description="Pumilio" evidence="3">
    <location>
        <begin position="723"/>
        <end position="758"/>
    </location>
</feature>
<organism evidence="6 7">
    <name type="scientific">Colocasia esculenta</name>
    <name type="common">Wild taro</name>
    <name type="synonym">Arum esculentum</name>
    <dbReference type="NCBI Taxonomy" id="4460"/>
    <lineage>
        <taxon>Eukaryota</taxon>
        <taxon>Viridiplantae</taxon>
        <taxon>Streptophyta</taxon>
        <taxon>Embryophyta</taxon>
        <taxon>Tracheophyta</taxon>
        <taxon>Spermatophyta</taxon>
        <taxon>Magnoliopsida</taxon>
        <taxon>Liliopsida</taxon>
        <taxon>Araceae</taxon>
        <taxon>Aroideae</taxon>
        <taxon>Colocasieae</taxon>
        <taxon>Colocasia</taxon>
    </lineage>
</organism>
<evidence type="ECO:0000313" key="6">
    <source>
        <dbReference type="EMBL" id="MQL77939.1"/>
    </source>
</evidence>
<dbReference type="Pfam" id="PF07990">
    <property type="entry name" value="NABP"/>
    <property type="match status" value="1"/>
</dbReference>
<feature type="region of interest" description="Disordered" evidence="4">
    <location>
        <begin position="220"/>
        <end position="255"/>
    </location>
</feature>
<dbReference type="GO" id="GO:0005737">
    <property type="term" value="C:cytoplasm"/>
    <property type="evidence" value="ECO:0007669"/>
    <property type="project" value="TreeGrafter"/>
</dbReference>
<dbReference type="PROSITE" id="PS50302">
    <property type="entry name" value="PUM"/>
    <property type="match status" value="1"/>
</dbReference>
<dbReference type="InterPro" id="IPR033133">
    <property type="entry name" value="PUM-HD"/>
</dbReference>
<feature type="domain" description="PUM-HD" evidence="5">
    <location>
        <begin position="663"/>
        <end position="792"/>
    </location>
</feature>
<dbReference type="PANTHER" id="PTHR12537:SF119">
    <property type="entry name" value="PUMILIO HOMOLOG 6, CHLOROPLASTIC"/>
    <property type="match status" value="1"/>
</dbReference>
<dbReference type="GO" id="GO:0006417">
    <property type="term" value="P:regulation of translation"/>
    <property type="evidence" value="ECO:0007669"/>
    <property type="project" value="UniProtKB-KW"/>
</dbReference>
<protein>
    <recommendedName>
        <fullName evidence="5">PUM-HD domain-containing protein</fullName>
    </recommendedName>
</protein>
<dbReference type="PROSITE" id="PS50303">
    <property type="entry name" value="PUM_HD"/>
    <property type="match status" value="1"/>
</dbReference>
<keyword evidence="7" id="KW-1185">Reference proteome</keyword>
<dbReference type="EMBL" id="NMUH01000373">
    <property type="protein sequence ID" value="MQL77939.1"/>
    <property type="molecule type" value="Genomic_DNA"/>
</dbReference>
<dbReference type="SUPFAM" id="SSF48371">
    <property type="entry name" value="ARM repeat"/>
    <property type="match status" value="1"/>
</dbReference>
<evidence type="ECO:0000256" key="3">
    <source>
        <dbReference type="PROSITE-ProRule" id="PRU00317"/>
    </source>
</evidence>
<dbReference type="InterPro" id="IPR001313">
    <property type="entry name" value="Pumilio_RNA-bd_rpt"/>
</dbReference>
<dbReference type="InterPro" id="IPR011989">
    <property type="entry name" value="ARM-like"/>
</dbReference>
<sequence length="792" mass="85788">MATESPVRLVGSGTRNWPSGKEPITFGSPSNTVDSQEFEFLMKEHKFHGNRKETVPNRCGSAPPSMEGSFAAVRNLFGQQNSNADGQLASISNAMQRCESEEQLRADPAYLAYYLSNVNLNPRLPPPLFSRENRHLAHQIGRLSGNWRKVSSDDSSDESAFLSRGSLSTHKEEPEDDRSPTQASSTLLEGTGGFISGQLTSSWEARHKSLVDLIQADFPRTPSPVFNNQSRSSNHGVTEEAVKSDATVDSQHDSSITNSISVAGVSNAGVHSVRSMATSDLTAASRNRLVPAQSASPSDRAAGLRPPLKGESTSDVHFVNDGLVTSGGASSITNVESEMKNFSVSNEHRSQHARHRSLQNALHTRGTVSHGQGAQSQVLSQGTRHAQNGLDNFSHGQSKLPPIEVQPVLQTTGITPLYATPTAYVTSGNPFLSNLHSSSLFSPQYNAGGYAVNTSLMPPFITGYPPHSAIPVAFDNPNGPNLNVRTTGVTTGGGITPGVDLQQLYKFYGLAIQPSFTDPLYMQYFQHPSLEGYGVMSQFDPMASRGSAMGNQLDSYNENKGPAYSPDQRSPYLRSGSINVPSPRIGGASTSNYYGSPQGMGIMMQYATSPLGSPVLPGSPAAGASLMVRRNDNARIPINSNKAAGAYSGWQSQRGREKVDDSKPYSFLEELKSSKARRFELSDIVGHIVEFRQASIADQHGSRFIQQKLESCSAEEKASVFEEVLPHASTLMTDVFGNYVIQKFFEHGNAEQRKQLANQLTGHILPLSLQMYGCRVIQKVCSTCQLFLFLFV</sequence>
<evidence type="ECO:0000313" key="7">
    <source>
        <dbReference type="Proteomes" id="UP000652761"/>
    </source>
</evidence>
<feature type="region of interest" description="Disordered" evidence="4">
    <location>
        <begin position="288"/>
        <end position="320"/>
    </location>
</feature>
<dbReference type="GO" id="GO:0003729">
    <property type="term" value="F:mRNA binding"/>
    <property type="evidence" value="ECO:0007669"/>
    <property type="project" value="TreeGrafter"/>
</dbReference>
<dbReference type="InterPro" id="IPR012940">
    <property type="entry name" value="NABP"/>
</dbReference>
<dbReference type="SMART" id="SM00025">
    <property type="entry name" value="Pumilio"/>
    <property type="match status" value="3"/>
</dbReference>
<evidence type="ECO:0000256" key="4">
    <source>
        <dbReference type="SAM" id="MobiDB-lite"/>
    </source>
</evidence>
<dbReference type="Proteomes" id="UP000652761">
    <property type="component" value="Unassembled WGS sequence"/>
</dbReference>
<evidence type="ECO:0000259" key="5">
    <source>
        <dbReference type="PROSITE" id="PS50303"/>
    </source>
</evidence>
<name>A0A843UCS7_COLES</name>
<dbReference type="InterPro" id="IPR016024">
    <property type="entry name" value="ARM-type_fold"/>
</dbReference>
<feature type="region of interest" description="Disordered" evidence="4">
    <location>
        <begin position="147"/>
        <end position="191"/>
    </location>
</feature>
<dbReference type="PANTHER" id="PTHR12537">
    <property type="entry name" value="RNA BINDING PROTEIN PUMILIO-RELATED"/>
    <property type="match status" value="1"/>
</dbReference>
<proteinExistence type="predicted"/>
<feature type="compositionally biased region" description="Basic and acidic residues" evidence="4">
    <location>
        <begin position="169"/>
        <end position="179"/>
    </location>
</feature>
<keyword evidence="2" id="KW-0810">Translation regulation</keyword>
<feature type="compositionally biased region" description="Polar residues" evidence="4">
    <location>
        <begin position="224"/>
        <end position="236"/>
    </location>
</feature>
<feature type="region of interest" description="Disordered" evidence="4">
    <location>
        <begin position="1"/>
        <end position="31"/>
    </location>
</feature>
<dbReference type="AlphaFoldDB" id="A0A843UCS7"/>
<reference evidence="6" key="1">
    <citation type="submission" date="2017-07" db="EMBL/GenBank/DDBJ databases">
        <title>Taro Niue Genome Assembly and Annotation.</title>
        <authorList>
            <person name="Atibalentja N."/>
            <person name="Keating K."/>
            <person name="Fields C.J."/>
        </authorList>
    </citation>
    <scope>NUCLEOTIDE SEQUENCE</scope>
    <source>
        <strain evidence="6">Niue_2</strain>
        <tissue evidence="6">Leaf</tissue>
    </source>
</reference>
<dbReference type="OrthoDB" id="668540at2759"/>
<feature type="compositionally biased region" description="Polar residues" evidence="4">
    <location>
        <begin position="364"/>
        <end position="397"/>
    </location>
</feature>
<comment type="caution">
    <text evidence="6">The sequence shown here is derived from an EMBL/GenBank/DDBJ whole genome shotgun (WGS) entry which is preliminary data.</text>
</comment>